<keyword evidence="4 6" id="KW-0378">Hydrolase</keyword>
<evidence type="ECO:0000256" key="7">
    <source>
        <dbReference type="NCBIfam" id="TIGR00188"/>
    </source>
</evidence>
<dbReference type="InterPro" id="IPR000100">
    <property type="entry name" value="RNase_P"/>
</dbReference>
<dbReference type="Gene3D" id="3.30.230.10">
    <property type="match status" value="1"/>
</dbReference>
<dbReference type="GO" id="GO:0001682">
    <property type="term" value="P:tRNA 5'-leader removal"/>
    <property type="evidence" value="ECO:0007669"/>
    <property type="project" value="UniProtKB-UniRule"/>
</dbReference>
<dbReference type="EMBL" id="MFEO01000027">
    <property type="protein sequence ID" value="OGE88935.1"/>
    <property type="molecule type" value="Genomic_DNA"/>
</dbReference>
<dbReference type="InterPro" id="IPR020568">
    <property type="entry name" value="Ribosomal_Su5_D2-typ_SF"/>
</dbReference>
<dbReference type="EC" id="3.1.26.5" evidence="6 7"/>
<evidence type="ECO:0000256" key="5">
    <source>
        <dbReference type="ARBA" id="ARBA00022884"/>
    </source>
</evidence>
<dbReference type="STRING" id="1817828.A2722_04270"/>
<gene>
    <name evidence="6" type="primary">rnpA</name>
    <name evidence="8" type="ORF">A2722_04270</name>
</gene>
<dbReference type="Pfam" id="PF00825">
    <property type="entry name" value="Ribonuclease_P"/>
    <property type="match status" value="1"/>
</dbReference>
<comment type="catalytic activity">
    <reaction evidence="6">
        <text>Endonucleolytic cleavage of RNA, removing 5'-extranucleotides from tRNA precursor.</text>
        <dbReference type="EC" id="3.1.26.5"/>
    </reaction>
</comment>
<keyword evidence="1 6" id="KW-0819">tRNA processing</keyword>
<dbReference type="GO" id="GO:0004526">
    <property type="term" value="F:ribonuclease P activity"/>
    <property type="evidence" value="ECO:0007669"/>
    <property type="project" value="UniProtKB-UniRule"/>
</dbReference>
<organism evidence="8 9">
    <name type="scientific">Candidatus Doudnabacteria bacterium RIFCSPHIGHO2_01_FULL_50_11</name>
    <dbReference type="NCBI Taxonomy" id="1817828"/>
    <lineage>
        <taxon>Bacteria</taxon>
        <taxon>Candidatus Doudnaibacteriota</taxon>
    </lineage>
</organism>
<evidence type="ECO:0000313" key="8">
    <source>
        <dbReference type="EMBL" id="OGE88935.1"/>
    </source>
</evidence>
<dbReference type="SUPFAM" id="SSF54211">
    <property type="entry name" value="Ribosomal protein S5 domain 2-like"/>
    <property type="match status" value="1"/>
</dbReference>
<dbReference type="GO" id="GO:0000049">
    <property type="term" value="F:tRNA binding"/>
    <property type="evidence" value="ECO:0007669"/>
    <property type="project" value="UniProtKB-UniRule"/>
</dbReference>
<sequence length="120" mass="14298">MLSKKYRIVQERDIMALLRSRSITSPLFRIHTKPNQLFENRFGFLISKKISSKTTQRNRMKRQLRNIIARLIPQIRAGIDCIVVVRRPFLTKSYQEIEGEIQDLLFKIGLLQKEIRSTRR</sequence>
<dbReference type="GO" id="GO:0030677">
    <property type="term" value="C:ribonuclease P complex"/>
    <property type="evidence" value="ECO:0007669"/>
    <property type="project" value="TreeGrafter"/>
</dbReference>
<evidence type="ECO:0000256" key="4">
    <source>
        <dbReference type="ARBA" id="ARBA00022801"/>
    </source>
</evidence>
<dbReference type="NCBIfam" id="TIGR00188">
    <property type="entry name" value="rnpA"/>
    <property type="match status" value="1"/>
</dbReference>
<evidence type="ECO:0000256" key="1">
    <source>
        <dbReference type="ARBA" id="ARBA00022694"/>
    </source>
</evidence>
<accession>A0A1F5PGB2</accession>
<proteinExistence type="inferred from homology"/>
<dbReference type="PANTHER" id="PTHR33992:SF1">
    <property type="entry name" value="RIBONUCLEASE P PROTEIN COMPONENT"/>
    <property type="match status" value="1"/>
</dbReference>
<keyword evidence="3 6" id="KW-0255">Endonuclease</keyword>
<evidence type="ECO:0000256" key="2">
    <source>
        <dbReference type="ARBA" id="ARBA00022722"/>
    </source>
</evidence>
<comment type="similarity">
    <text evidence="6">Belongs to the RnpA family.</text>
</comment>
<name>A0A1F5PGB2_9BACT</name>
<evidence type="ECO:0000256" key="6">
    <source>
        <dbReference type="HAMAP-Rule" id="MF_00227"/>
    </source>
</evidence>
<comment type="caution">
    <text evidence="8">The sequence shown here is derived from an EMBL/GenBank/DDBJ whole genome shotgun (WGS) entry which is preliminary data.</text>
</comment>
<comment type="function">
    <text evidence="6">RNaseP catalyzes the removal of the 5'-leader sequence from pre-tRNA to produce the mature 5'-terminus. It can also cleave other RNA substrates such as 4.5S RNA. The protein component plays an auxiliary but essential role in vivo by binding to the 5'-leader sequence and broadening the substrate specificity of the ribozyme.</text>
</comment>
<reference evidence="8 9" key="1">
    <citation type="journal article" date="2016" name="Nat. Commun.">
        <title>Thousands of microbial genomes shed light on interconnected biogeochemical processes in an aquifer system.</title>
        <authorList>
            <person name="Anantharaman K."/>
            <person name="Brown C.T."/>
            <person name="Hug L.A."/>
            <person name="Sharon I."/>
            <person name="Castelle C.J."/>
            <person name="Probst A.J."/>
            <person name="Thomas B.C."/>
            <person name="Singh A."/>
            <person name="Wilkins M.J."/>
            <person name="Karaoz U."/>
            <person name="Brodie E.L."/>
            <person name="Williams K.H."/>
            <person name="Hubbard S.S."/>
            <person name="Banfield J.F."/>
        </authorList>
    </citation>
    <scope>NUCLEOTIDE SEQUENCE [LARGE SCALE GENOMIC DNA]</scope>
</reference>
<dbReference type="GO" id="GO:0042781">
    <property type="term" value="F:3'-tRNA processing endoribonuclease activity"/>
    <property type="evidence" value="ECO:0007669"/>
    <property type="project" value="TreeGrafter"/>
</dbReference>
<evidence type="ECO:0000313" key="9">
    <source>
        <dbReference type="Proteomes" id="UP000178377"/>
    </source>
</evidence>
<keyword evidence="2 6" id="KW-0540">Nuclease</keyword>
<dbReference type="AlphaFoldDB" id="A0A1F5PGB2"/>
<dbReference type="PANTHER" id="PTHR33992">
    <property type="entry name" value="RIBONUCLEASE P PROTEIN COMPONENT"/>
    <property type="match status" value="1"/>
</dbReference>
<protein>
    <recommendedName>
        <fullName evidence="6 7">Ribonuclease P protein component</fullName>
        <shortName evidence="6">RNase P protein</shortName>
        <shortName evidence="6">RNaseP protein</shortName>
        <ecNumber evidence="6 7">3.1.26.5</ecNumber>
    </recommendedName>
    <alternativeName>
        <fullName evidence="6">Protein C5</fullName>
    </alternativeName>
</protein>
<comment type="subunit">
    <text evidence="6">Consists of a catalytic RNA component (M1 or rnpB) and a protein subunit.</text>
</comment>
<dbReference type="Proteomes" id="UP000178377">
    <property type="component" value="Unassembled WGS sequence"/>
</dbReference>
<dbReference type="InterPro" id="IPR014721">
    <property type="entry name" value="Ribsml_uS5_D2-typ_fold_subgr"/>
</dbReference>
<keyword evidence="5 6" id="KW-0694">RNA-binding</keyword>
<evidence type="ECO:0000256" key="3">
    <source>
        <dbReference type="ARBA" id="ARBA00022759"/>
    </source>
</evidence>
<dbReference type="HAMAP" id="MF_00227">
    <property type="entry name" value="RNase_P"/>
    <property type="match status" value="1"/>
</dbReference>